<dbReference type="InterPro" id="IPR006336">
    <property type="entry name" value="GCS2"/>
</dbReference>
<comment type="function">
    <text evidence="5">ATP-dependent carboxylate-amine ligase which exhibits weak glutamate--cysteine ligase activity.</text>
</comment>
<keyword evidence="3 5" id="KW-0067">ATP-binding</keyword>
<dbReference type="InterPro" id="IPR050141">
    <property type="entry name" value="GCL_type2/YbdK_subfam"/>
</dbReference>
<keyword evidence="1 5" id="KW-0436">Ligase</keyword>
<dbReference type="SUPFAM" id="SSF55931">
    <property type="entry name" value="Glutamine synthetase/guanido kinase"/>
    <property type="match status" value="1"/>
</dbReference>
<keyword evidence="7" id="KW-1185">Reference proteome</keyword>
<proteinExistence type="inferred from homology"/>
<evidence type="ECO:0000256" key="3">
    <source>
        <dbReference type="ARBA" id="ARBA00022840"/>
    </source>
</evidence>
<dbReference type="GO" id="GO:0004357">
    <property type="term" value="F:glutamate-cysteine ligase activity"/>
    <property type="evidence" value="ECO:0007669"/>
    <property type="project" value="UniProtKB-EC"/>
</dbReference>
<evidence type="ECO:0000256" key="5">
    <source>
        <dbReference type="HAMAP-Rule" id="MF_01609"/>
    </source>
</evidence>
<dbReference type="EMBL" id="BNJF01000001">
    <property type="protein sequence ID" value="GHO44593.1"/>
    <property type="molecule type" value="Genomic_DNA"/>
</dbReference>
<keyword evidence="2 5" id="KW-0547">Nucleotide-binding</keyword>
<dbReference type="NCBIfam" id="TIGR02050">
    <property type="entry name" value="gshA_cyan_rel"/>
    <property type="match status" value="1"/>
</dbReference>
<comment type="catalytic activity">
    <reaction evidence="4 5">
        <text>L-cysteine + L-glutamate + ATP = gamma-L-glutamyl-L-cysteine + ADP + phosphate + H(+)</text>
        <dbReference type="Rhea" id="RHEA:13285"/>
        <dbReference type="ChEBI" id="CHEBI:15378"/>
        <dbReference type="ChEBI" id="CHEBI:29985"/>
        <dbReference type="ChEBI" id="CHEBI:30616"/>
        <dbReference type="ChEBI" id="CHEBI:35235"/>
        <dbReference type="ChEBI" id="CHEBI:43474"/>
        <dbReference type="ChEBI" id="CHEBI:58173"/>
        <dbReference type="ChEBI" id="CHEBI:456216"/>
        <dbReference type="EC" id="6.3.2.2"/>
    </reaction>
</comment>
<protein>
    <recommendedName>
        <fullName evidence="5">Putative glutamate--cysteine ligase 2</fullName>
        <ecNumber evidence="5">6.3.2.2</ecNumber>
    </recommendedName>
    <alternativeName>
        <fullName evidence="5">Gamma-glutamylcysteine synthetase 2</fullName>
        <shortName evidence="5">GCS 2</shortName>
        <shortName evidence="5">Gamma-GCS 2</shortName>
    </alternativeName>
</protein>
<evidence type="ECO:0000256" key="4">
    <source>
        <dbReference type="ARBA" id="ARBA00048819"/>
    </source>
</evidence>
<name>A0A8J3MSG3_9CHLR</name>
<comment type="similarity">
    <text evidence="5">Belongs to the glutamate--cysteine ligase type 2 family. YbdK subfamily.</text>
</comment>
<organism evidence="6 7">
    <name type="scientific">Ktedonospora formicarum</name>
    <dbReference type="NCBI Taxonomy" id="2778364"/>
    <lineage>
        <taxon>Bacteria</taxon>
        <taxon>Bacillati</taxon>
        <taxon>Chloroflexota</taxon>
        <taxon>Ktedonobacteria</taxon>
        <taxon>Ktedonobacterales</taxon>
        <taxon>Ktedonobacteraceae</taxon>
        <taxon>Ktedonospora</taxon>
    </lineage>
</organism>
<dbReference type="Pfam" id="PF04107">
    <property type="entry name" value="GCS2"/>
    <property type="match status" value="1"/>
</dbReference>
<gene>
    <name evidence="6" type="ORF">KSX_27560</name>
</gene>
<sequence length="376" mass="42935">MAHQFTLGVEEEFQMVDRQTGQLASHIQTIMEKGGPLLGEHIKAEMLQSAVELITDVCPNIAALRLDLQKLRSDLTNLVEAEGLALVSAGTHPMARWEEQERTPNPRYAELEEEYQDVGRSILIFGLHVHVGVESQEIAIPLINQLRTWLPHFLAISANSPFWGGRNSGLKSYRAIVWRRFPRSGVPMTFDSYQDFDAYVARLIKTGCVDNGKRIWWDVRPHPFFNTVEFRIADMPATFEDTMALAALAQALVAKLSWLHKRNQGTHVLPAHFIEENKWKASRYGLDAEYVDFSQARRMTMRESVHETLDFVDDMLDDLGSRREINYLRSLLDDPRGTGADRQLAIYHETGSLSDVTRYLIRQTAQSSPLNNLRSW</sequence>
<comment type="caution">
    <text evidence="6">The sequence shown here is derived from an EMBL/GenBank/DDBJ whole genome shotgun (WGS) entry which is preliminary data.</text>
</comment>
<dbReference type="InterPro" id="IPR014746">
    <property type="entry name" value="Gln_synth/guanido_kin_cat_dom"/>
</dbReference>
<dbReference type="GO" id="GO:0005524">
    <property type="term" value="F:ATP binding"/>
    <property type="evidence" value="ECO:0007669"/>
    <property type="project" value="UniProtKB-KW"/>
</dbReference>
<dbReference type="GO" id="GO:0042398">
    <property type="term" value="P:modified amino acid biosynthetic process"/>
    <property type="evidence" value="ECO:0007669"/>
    <property type="project" value="InterPro"/>
</dbReference>
<dbReference type="PANTHER" id="PTHR36510">
    <property type="entry name" value="GLUTAMATE--CYSTEINE LIGASE 2-RELATED"/>
    <property type="match status" value="1"/>
</dbReference>
<reference evidence="6" key="1">
    <citation type="submission" date="2020-10" db="EMBL/GenBank/DDBJ databases">
        <title>Taxonomic study of unclassified bacteria belonging to the class Ktedonobacteria.</title>
        <authorList>
            <person name="Yabe S."/>
            <person name="Wang C.M."/>
            <person name="Zheng Y."/>
            <person name="Sakai Y."/>
            <person name="Cavaletti L."/>
            <person name="Monciardini P."/>
            <person name="Donadio S."/>
        </authorList>
    </citation>
    <scope>NUCLEOTIDE SEQUENCE</scope>
    <source>
        <strain evidence="6">SOSP1-1</strain>
    </source>
</reference>
<dbReference type="Proteomes" id="UP000612362">
    <property type="component" value="Unassembled WGS sequence"/>
</dbReference>
<accession>A0A8J3MSG3</accession>
<evidence type="ECO:0000256" key="1">
    <source>
        <dbReference type="ARBA" id="ARBA00022598"/>
    </source>
</evidence>
<evidence type="ECO:0000313" key="6">
    <source>
        <dbReference type="EMBL" id="GHO44593.1"/>
    </source>
</evidence>
<evidence type="ECO:0000313" key="7">
    <source>
        <dbReference type="Proteomes" id="UP000612362"/>
    </source>
</evidence>
<dbReference type="PANTHER" id="PTHR36510:SF1">
    <property type="entry name" value="GLUTAMATE--CYSTEINE LIGASE 2-RELATED"/>
    <property type="match status" value="1"/>
</dbReference>
<dbReference type="InterPro" id="IPR011793">
    <property type="entry name" value="YbdK"/>
</dbReference>
<dbReference type="Gene3D" id="3.30.590.20">
    <property type="match status" value="1"/>
</dbReference>
<dbReference type="RefSeq" id="WP_220193974.1">
    <property type="nucleotide sequence ID" value="NZ_BNJF01000001.1"/>
</dbReference>
<dbReference type="HAMAP" id="MF_01609">
    <property type="entry name" value="Glu_cys_ligase_2"/>
    <property type="match status" value="1"/>
</dbReference>
<dbReference type="NCBIfam" id="NF010039">
    <property type="entry name" value="PRK13515.1"/>
    <property type="match status" value="1"/>
</dbReference>
<evidence type="ECO:0000256" key="2">
    <source>
        <dbReference type="ARBA" id="ARBA00022741"/>
    </source>
</evidence>
<dbReference type="EC" id="6.3.2.2" evidence="5"/>
<dbReference type="AlphaFoldDB" id="A0A8J3MSG3"/>